<evidence type="ECO:0000313" key="2">
    <source>
        <dbReference type="Proteomes" id="UP000275348"/>
    </source>
</evidence>
<reference evidence="1 2" key="1">
    <citation type="submission" date="2018-10" db="EMBL/GenBank/DDBJ databases">
        <authorList>
            <person name="Chen X."/>
        </authorList>
    </citation>
    <scope>NUCLEOTIDE SEQUENCE [LARGE SCALE GENOMIC DNA]</scope>
    <source>
        <strain evidence="1 2">YIM 102668</strain>
    </source>
</reference>
<protein>
    <submittedName>
        <fullName evidence="1">Uncharacterized protein</fullName>
    </submittedName>
</protein>
<name>A0A3L9M2I1_9FLAO</name>
<gene>
    <name evidence="1" type="ORF">EAH69_12045</name>
</gene>
<dbReference type="OrthoDB" id="1270857at2"/>
<dbReference type="EMBL" id="RDOJ01000020">
    <property type="protein sequence ID" value="RLZ06981.1"/>
    <property type="molecule type" value="Genomic_DNA"/>
</dbReference>
<keyword evidence="2" id="KW-1185">Reference proteome</keyword>
<organism evidence="1 2">
    <name type="scientific">Faecalibacter macacae</name>
    <dbReference type="NCBI Taxonomy" id="1859289"/>
    <lineage>
        <taxon>Bacteria</taxon>
        <taxon>Pseudomonadati</taxon>
        <taxon>Bacteroidota</taxon>
        <taxon>Flavobacteriia</taxon>
        <taxon>Flavobacteriales</taxon>
        <taxon>Weeksellaceae</taxon>
        <taxon>Faecalibacter</taxon>
    </lineage>
</organism>
<dbReference type="RefSeq" id="WP_121935457.1">
    <property type="nucleotide sequence ID" value="NZ_RDOJ01000020.1"/>
</dbReference>
<evidence type="ECO:0000313" key="1">
    <source>
        <dbReference type="EMBL" id="RLZ06981.1"/>
    </source>
</evidence>
<proteinExistence type="predicted"/>
<sequence length="244" mass="27596">MIKKFFVTLLAVTTLFSCSSDDDNNNELSVEQRKALDDEAIEEYLNDHYFSPINGKVLKFDTITGNEDDAYTKLSQFAVKDPAGYYYAIRPDVEATGTSIEEVDSSKILISYQAKIFESTNDLDTYSTKYGYISTYTSSIDTGDGSAQTDPSFYKAFLNTDMINNGVKREHIELKNFAEGLKKFKATGTNGRDLYNFQGIIILPSQLAYGRNKMYTGTSITENHGYRNTSFIFNFELHKVTPRQ</sequence>
<dbReference type="AlphaFoldDB" id="A0A3L9M2I1"/>
<accession>A0A3L9M2I1</accession>
<dbReference type="PROSITE" id="PS51257">
    <property type="entry name" value="PROKAR_LIPOPROTEIN"/>
    <property type="match status" value="1"/>
</dbReference>
<dbReference type="Proteomes" id="UP000275348">
    <property type="component" value="Unassembled WGS sequence"/>
</dbReference>
<comment type="caution">
    <text evidence="1">The sequence shown here is derived from an EMBL/GenBank/DDBJ whole genome shotgun (WGS) entry which is preliminary data.</text>
</comment>